<dbReference type="EMBL" id="BLXT01007728">
    <property type="protein sequence ID" value="GFO41892.1"/>
    <property type="molecule type" value="Genomic_DNA"/>
</dbReference>
<organism evidence="1 2">
    <name type="scientific">Plakobranchus ocellatus</name>
    <dbReference type="NCBI Taxonomy" id="259542"/>
    <lineage>
        <taxon>Eukaryota</taxon>
        <taxon>Metazoa</taxon>
        <taxon>Spiralia</taxon>
        <taxon>Lophotrochozoa</taxon>
        <taxon>Mollusca</taxon>
        <taxon>Gastropoda</taxon>
        <taxon>Heterobranchia</taxon>
        <taxon>Euthyneura</taxon>
        <taxon>Panpulmonata</taxon>
        <taxon>Sacoglossa</taxon>
        <taxon>Placobranchoidea</taxon>
        <taxon>Plakobranchidae</taxon>
        <taxon>Plakobranchus</taxon>
    </lineage>
</organism>
<sequence length="119" mass="13482">MAFIVGGWKSVGIANGSLPRRRLTAKLTSMTPFRKQNFDRFFFRKLLVLEFGWNKPLVAKLSVNSSHFLSFQLLSQFIISKEIVTCQIPSGTVEGLIKLYGSVPANVHCWIGANFFQRE</sequence>
<accession>A0AAV4DCF0</accession>
<dbReference type="Proteomes" id="UP000735302">
    <property type="component" value="Unassembled WGS sequence"/>
</dbReference>
<evidence type="ECO:0000313" key="2">
    <source>
        <dbReference type="Proteomes" id="UP000735302"/>
    </source>
</evidence>
<gene>
    <name evidence="1" type="ORF">PoB_006839700</name>
</gene>
<proteinExistence type="predicted"/>
<evidence type="ECO:0000313" key="1">
    <source>
        <dbReference type="EMBL" id="GFO41892.1"/>
    </source>
</evidence>
<protein>
    <submittedName>
        <fullName evidence="1">Uncharacterized protein</fullName>
    </submittedName>
</protein>
<keyword evidence="2" id="KW-1185">Reference proteome</keyword>
<reference evidence="1 2" key="1">
    <citation type="journal article" date="2021" name="Elife">
        <title>Chloroplast acquisition without the gene transfer in kleptoplastic sea slugs, Plakobranchus ocellatus.</title>
        <authorList>
            <person name="Maeda T."/>
            <person name="Takahashi S."/>
            <person name="Yoshida T."/>
            <person name="Shimamura S."/>
            <person name="Takaki Y."/>
            <person name="Nagai Y."/>
            <person name="Toyoda A."/>
            <person name="Suzuki Y."/>
            <person name="Arimoto A."/>
            <person name="Ishii H."/>
            <person name="Satoh N."/>
            <person name="Nishiyama T."/>
            <person name="Hasebe M."/>
            <person name="Maruyama T."/>
            <person name="Minagawa J."/>
            <person name="Obokata J."/>
            <person name="Shigenobu S."/>
        </authorList>
    </citation>
    <scope>NUCLEOTIDE SEQUENCE [LARGE SCALE GENOMIC DNA]</scope>
</reference>
<comment type="caution">
    <text evidence="1">The sequence shown here is derived from an EMBL/GenBank/DDBJ whole genome shotgun (WGS) entry which is preliminary data.</text>
</comment>
<name>A0AAV4DCF0_9GAST</name>
<dbReference type="AlphaFoldDB" id="A0AAV4DCF0"/>